<organism evidence="1 2">
    <name type="scientific">Ophiobolus disseminans</name>
    <dbReference type="NCBI Taxonomy" id="1469910"/>
    <lineage>
        <taxon>Eukaryota</taxon>
        <taxon>Fungi</taxon>
        <taxon>Dikarya</taxon>
        <taxon>Ascomycota</taxon>
        <taxon>Pezizomycotina</taxon>
        <taxon>Dothideomycetes</taxon>
        <taxon>Pleosporomycetidae</taxon>
        <taxon>Pleosporales</taxon>
        <taxon>Pleosporineae</taxon>
        <taxon>Phaeosphaeriaceae</taxon>
        <taxon>Ophiobolus</taxon>
    </lineage>
</organism>
<dbReference type="Gene3D" id="6.10.140.2220">
    <property type="match status" value="1"/>
</dbReference>
<dbReference type="OrthoDB" id="437457at2759"/>
<protein>
    <recommendedName>
        <fullName evidence="3">Suppressor of anucleate metulae protein B</fullName>
    </recommendedName>
</protein>
<evidence type="ECO:0000313" key="1">
    <source>
        <dbReference type="EMBL" id="KAF2818377.1"/>
    </source>
</evidence>
<evidence type="ECO:0000313" key="2">
    <source>
        <dbReference type="Proteomes" id="UP000799424"/>
    </source>
</evidence>
<keyword evidence="2" id="KW-1185">Reference proteome</keyword>
<dbReference type="EMBL" id="MU006253">
    <property type="protein sequence ID" value="KAF2818377.1"/>
    <property type="molecule type" value="Genomic_DNA"/>
</dbReference>
<dbReference type="SUPFAM" id="SSF144232">
    <property type="entry name" value="HIT/MYND zinc finger-like"/>
    <property type="match status" value="1"/>
</dbReference>
<name>A0A6A6ZDV6_9PLEO</name>
<gene>
    <name evidence="1" type="ORF">CC86DRAFT_433706</name>
</gene>
<dbReference type="AlphaFoldDB" id="A0A6A6ZDV6"/>
<reference evidence="1" key="1">
    <citation type="journal article" date="2020" name="Stud. Mycol.">
        <title>101 Dothideomycetes genomes: a test case for predicting lifestyles and emergence of pathogens.</title>
        <authorList>
            <person name="Haridas S."/>
            <person name="Albert R."/>
            <person name="Binder M."/>
            <person name="Bloem J."/>
            <person name="Labutti K."/>
            <person name="Salamov A."/>
            <person name="Andreopoulos B."/>
            <person name="Baker S."/>
            <person name="Barry K."/>
            <person name="Bills G."/>
            <person name="Bluhm B."/>
            <person name="Cannon C."/>
            <person name="Castanera R."/>
            <person name="Culley D."/>
            <person name="Daum C."/>
            <person name="Ezra D."/>
            <person name="Gonzalez J."/>
            <person name="Henrissat B."/>
            <person name="Kuo A."/>
            <person name="Liang C."/>
            <person name="Lipzen A."/>
            <person name="Lutzoni F."/>
            <person name="Magnuson J."/>
            <person name="Mondo S."/>
            <person name="Nolan M."/>
            <person name="Ohm R."/>
            <person name="Pangilinan J."/>
            <person name="Park H.-J."/>
            <person name="Ramirez L."/>
            <person name="Alfaro M."/>
            <person name="Sun H."/>
            <person name="Tritt A."/>
            <person name="Yoshinaga Y."/>
            <person name="Zwiers L.-H."/>
            <person name="Turgeon B."/>
            <person name="Goodwin S."/>
            <person name="Spatafora J."/>
            <person name="Crous P."/>
            <person name="Grigoriev I."/>
        </authorList>
    </citation>
    <scope>NUCLEOTIDE SEQUENCE</scope>
    <source>
        <strain evidence="1">CBS 113818</strain>
    </source>
</reference>
<accession>A0A6A6ZDV6</accession>
<sequence length="291" mass="33023">MASLCAMCSNVGPSGCHSSARYYSRECQKLDWSVHKLLCKTIKASFTNDECSYEHHGIYFAENDIQPRFVWLHVREIEDGDFAVDLSVLSNLTDFRIKQGLKTSTVLQRPLGKLIMTGFRFRELPNGTLQTYGDMEKSFTKIDDELSHMLGPILAYGMELADHTGKFRKPLDLDMNDFRHLVDFFKVRLDATMLQNSEQKSGEGIKGVRLNSKGNQHVFGFPAYEAKNMGIDNFDIDPSCYSIPCVPKKLGLEFIVLKKTDALSWRSRRFGGQPANANWPFSSKCIDTYVS</sequence>
<dbReference type="Proteomes" id="UP000799424">
    <property type="component" value="Unassembled WGS sequence"/>
</dbReference>
<proteinExistence type="predicted"/>
<evidence type="ECO:0008006" key="3">
    <source>
        <dbReference type="Google" id="ProtNLM"/>
    </source>
</evidence>